<feature type="domain" description="DUF6311" evidence="3">
    <location>
        <begin position="432"/>
        <end position="536"/>
    </location>
</feature>
<dbReference type="EMBL" id="CP042807">
    <property type="protein sequence ID" value="QEE23965.1"/>
    <property type="molecule type" value="Genomic_DNA"/>
</dbReference>
<dbReference type="Pfam" id="PF25853">
    <property type="entry name" value="DUF6311_C"/>
    <property type="match status" value="1"/>
</dbReference>
<protein>
    <recommendedName>
        <fullName evidence="6">YfhO family protein</fullName>
    </recommendedName>
</protein>
<feature type="transmembrane region" description="Helical" evidence="1">
    <location>
        <begin position="286"/>
        <end position="306"/>
    </location>
</feature>
<reference evidence="4 5" key="1">
    <citation type="submission" date="2019-08" db="EMBL/GenBank/DDBJ databases">
        <title>Complete genome sequence of Rhodanobacter glycinis strain T01E-68 isolated from tomato root.</title>
        <authorList>
            <person name="Weon H.-Y."/>
            <person name="Lee S.A."/>
        </authorList>
    </citation>
    <scope>NUCLEOTIDE SEQUENCE [LARGE SCALE GENOMIC DNA]</scope>
    <source>
        <strain evidence="4 5">T01E-68</strain>
    </source>
</reference>
<evidence type="ECO:0000313" key="5">
    <source>
        <dbReference type="Proteomes" id="UP000321807"/>
    </source>
</evidence>
<proteinExistence type="predicted"/>
<sequence length="691" mass="76612">MLAVPVLLGLMACIWVSGGVMLWPGQVNWLAHSDLAQSYLGWAFYRHAPWTWPLGANPAYGAGLHSSIYYSDSIPLLAMLFKPLSAWLPEPFQYFGLWVLACFVLQAVFAWRLLGLAQARPLDKLLGTVFFVLAPPMLNRLGGHMALVGHWMILAALWLCLRPSRRRQSTWWAVLVATAMVVHAYLFAMVVAIWLADVVQRQRNMQQAEPLRPGGVLRRWLPEWVLVVSTTCAVAWLAGFFMVSGHGMQANGFGYYKMNLLAPFNGDGWSWFGLRFAEAPGEYEGFNYLGLGGMALVAMTLLTLAWRREPRRQRLIPTPLWIVAVLLAVLAVTCNVGFGSLQWHMPLPRRWWEKLSHLSLQSTGRMFWVTYYLILLAALLVLLQRWRGPVRTVLLLALVALQLMDLHAGLSSLRTTLLARARSTPVSLNGPFWNAAGERYRTLRQLPLALMSPGWETLAFYAQEHRMRTDAVQLARIDWPRFLSLYNHGKAALLGDRLDASTLYLLDDREVAVARLAVPASAAALFRLDGHNVLAPGWSSALPARATDLRLPSSAKSPFQLPFHDDLAAGGPGRLLLGEGWNSTNAGAVSSRGDTASVFVPVDGASGQQVRVELDLRSDGSHKSQARQLDVWIDGRQAGSCMLTSAMCRTLSLEVPLTRPGPHLRELVLRPARSGVRLHVELVGIRVAPAG</sequence>
<dbReference type="KEGG" id="rgl:CS053_05195"/>
<evidence type="ECO:0000259" key="2">
    <source>
        <dbReference type="Pfam" id="PF19830"/>
    </source>
</evidence>
<feature type="transmembrane region" description="Helical" evidence="1">
    <location>
        <begin position="390"/>
        <end position="410"/>
    </location>
</feature>
<dbReference type="InterPro" id="IPR058671">
    <property type="entry name" value="DUF6311_C"/>
</dbReference>
<dbReference type="InterPro" id="IPR046278">
    <property type="entry name" value="DUF6311"/>
</dbReference>
<name>A0A5B9DYZ8_9GAMM</name>
<evidence type="ECO:0008006" key="6">
    <source>
        <dbReference type="Google" id="ProtNLM"/>
    </source>
</evidence>
<feature type="domain" description="DUF6311" evidence="2">
    <location>
        <begin position="6"/>
        <end position="406"/>
    </location>
</feature>
<keyword evidence="1" id="KW-0472">Membrane</keyword>
<keyword evidence="1" id="KW-0812">Transmembrane</keyword>
<feature type="transmembrane region" description="Helical" evidence="1">
    <location>
        <begin position="365"/>
        <end position="383"/>
    </location>
</feature>
<accession>A0A5B9DYZ8</accession>
<evidence type="ECO:0000256" key="1">
    <source>
        <dbReference type="SAM" id="Phobius"/>
    </source>
</evidence>
<keyword evidence="1" id="KW-1133">Transmembrane helix</keyword>
<feature type="transmembrane region" description="Helical" evidence="1">
    <location>
        <begin position="173"/>
        <end position="196"/>
    </location>
</feature>
<dbReference type="AlphaFoldDB" id="A0A5B9DYZ8"/>
<organism evidence="4 5">
    <name type="scientific">Rhodanobacter glycinis</name>
    <dbReference type="NCBI Taxonomy" id="582702"/>
    <lineage>
        <taxon>Bacteria</taxon>
        <taxon>Pseudomonadati</taxon>
        <taxon>Pseudomonadota</taxon>
        <taxon>Gammaproteobacteria</taxon>
        <taxon>Lysobacterales</taxon>
        <taxon>Rhodanobacteraceae</taxon>
        <taxon>Rhodanobacter</taxon>
    </lineage>
</organism>
<feature type="transmembrane region" description="Helical" evidence="1">
    <location>
        <begin position="224"/>
        <end position="243"/>
    </location>
</feature>
<dbReference type="Proteomes" id="UP000321807">
    <property type="component" value="Chromosome"/>
</dbReference>
<feature type="transmembrane region" description="Helical" evidence="1">
    <location>
        <begin position="318"/>
        <end position="345"/>
    </location>
</feature>
<feature type="transmembrane region" description="Helical" evidence="1">
    <location>
        <begin position="144"/>
        <end position="161"/>
    </location>
</feature>
<feature type="transmembrane region" description="Helical" evidence="1">
    <location>
        <begin position="92"/>
        <end position="114"/>
    </location>
</feature>
<evidence type="ECO:0000313" key="4">
    <source>
        <dbReference type="EMBL" id="QEE23965.1"/>
    </source>
</evidence>
<evidence type="ECO:0000259" key="3">
    <source>
        <dbReference type="Pfam" id="PF25853"/>
    </source>
</evidence>
<gene>
    <name evidence="4" type="ORF">CS053_05195</name>
</gene>
<dbReference type="Pfam" id="PF19830">
    <property type="entry name" value="DUF6311"/>
    <property type="match status" value="1"/>
</dbReference>